<proteinExistence type="predicted"/>
<organism evidence="1 2">
    <name type="scientific">Lophiotrema nucula</name>
    <dbReference type="NCBI Taxonomy" id="690887"/>
    <lineage>
        <taxon>Eukaryota</taxon>
        <taxon>Fungi</taxon>
        <taxon>Dikarya</taxon>
        <taxon>Ascomycota</taxon>
        <taxon>Pezizomycotina</taxon>
        <taxon>Dothideomycetes</taxon>
        <taxon>Pleosporomycetidae</taxon>
        <taxon>Pleosporales</taxon>
        <taxon>Lophiotremataceae</taxon>
        <taxon>Lophiotrema</taxon>
    </lineage>
</organism>
<gene>
    <name evidence="1" type="ORF">BDV96DRAFT_537006</name>
</gene>
<evidence type="ECO:0008006" key="3">
    <source>
        <dbReference type="Google" id="ProtNLM"/>
    </source>
</evidence>
<dbReference type="AlphaFoldDB" id="A0A6A5ZUR9"/>
<dbReference type="SUPFAM" id="SSF54909">
    <property type="entry name" value="Dimeric alpha+beta barrel"/>
    <property type="match status" value="1"/>
</dbReference>
<dbReference type="Gene3D" id="3.30.70.100">
    <property type="match status" value="2"/>
</dbReference>
<sequence length="220" mass="24284">MSKKATEIAILPIPASVDLASGDSGKIWTDTLTTITSQAGAIAAYWGRQIEHPDVVQLVVEWESLEAHKDFISKPSYKPFLDNVGSVLTSPPLLYHTYFPESSPFSEVAAAPVLECLSLYFDPAYSTSEYDSNFENFKKEGEKTAAEAKGITGGWGEEEHDKEEVEGGKAKLFAAFIGWPSVEAHLEYRKSEHFPGVVKHLRDGPKAVGVYHVAFQKFEK</sequence>
<keyword evidence="2" id="KW-1185">Reference proteome</keyword>
<evidence type="ECO:0000313" key="1">
    <source>
        <dbReference type="EMBL" id="KAF2121961.1"/>
    </source>
</evidence>
<reference evidence="1" key="1">
    <citation type="journal article" date="2020" name="Stud. Mycol.">
        <title>101 Dothideomycetes genomes: a test case for predicting lifestyles and emergence of pathogens.</title>
        <authorList>
            <person name="Haridas S."/>
            <person name="Albert R."/>
            <person name="Binder M."/>
            <person name="Bloem J."/>
            <person name="Labutti K."/>
            <person name="Salamov A."/>
            <person name="Andreopoulos B."/>
            <person name="Baker S."/>
            <person name="Barry K."/>
            <person name="Bills G."/>
            <person name="Bluhm B."/>
            <person name="Cannon C."/>
            <person name="Castanera R."/>
            <person name="Culley D."/>
            <person name="Daum C."/>
            <person name="Ezra D."/>
            <person name="Gonzalez J."/>
            <person name="Henrissat B."/>
            <person name="Kuo A."/>
            <person name="Liang C."/>
            <person name="Lipzen A."/>
            <person name="Lutzoni F."/>
            <person name="Magnuson J."/>
            <person name="Mondo S."/>
            <person name="Nolan M."/>
            <person name="Ohm R."/>
            <person name="Pangilinan J."/>
            <person name="Park H.-J."/>
            <person name="Ramirez L."/>
            <person name="Alfaro M."/>
            <person name="Sun H."/>
            <person name="Tritt A."/>
            <person name="Yoshinaga Y."/>
            <person name="Zwiers L.-H."/>
            <person name="Turgeon B."/>
            <person name="Goodwin S."/>
            <person name="Spatafora J."/>
            <person name="Crous P."/>
            <person name="Grigoriev I."/>
        </authorList>
    </citation>
    <scope>NUCLEOTIDE SEQUENCE</scope>
    <source>
        <strain evidence="1">CBS 627.86</strain>
    </source>
</reference>
<protein>
    <recommendedName>
        <fullName evidence="3">ABM domain-containing protein</fullName>
    </recommendedName>
</protein>
<evidence type="ECO:0000313" key="2">
    <source>
        <dbReference type="Proteomes" id="UP000799770"/>
    </source>
</evidence>
<name>A0A6A5ZUR9_9PLEO</name>
<dbReference type="Proteomes" id="UP000799770">
    <property type="component" value="Unassembled WGS sequence"/>
</dbReference>
<dbReference type="OrthoDB" id="3830579at2759"/>
<dbReference type="EMBL" id="ML977311">
    <property type="protein sequence ID" value="KAF2121961.1"/>
    <property type="molecule type" value="Genomic_DNA"/>
</dbReference>
<dbReference type="InterPro" id="IPR011008">
    <property type="entry name" value="Dimeric_a/b-barrel"/>
</dbReference>
<accession>A0A6A5ZUR9</accession>